<dbReference type="GO" id="GO:0019898">
    <property type="term" value="C:extrinsic component of membrane"/>
    <property type="evidence" value="ECO:0007669"/>
    <property type="project" value="TreeGrafter"/>
</dbReference>
<feature type="non-terminal residue" evidence="3">
    <location>
        <position position="114"/>
    </location>
</feature>
<dbReference type="GO" id="GO:0005737">
    <property type="term" value="C:cytoplasm"/>
    <property type="evidence" value="ECO:0007669"/>
    <property type="project" value="TreeGrafter"/>
</dbReference>
<gene>
    <name evidence="3" type="ORF">D917_06983</name>
</gene>
<dbReference type="InterPro" id="IPR035899">
    <property type="entry name" value="DBL_dom_sf"/>
</dbReference>
<dbReference type="GO" id="GO:0005085">
    <property type="term" value="F:guanyl-nucleotide exchange factor activity"/>
    <property type="evidence" value="ECO:0007669"/>
    <property type="project" value="UniProtKB-KW"/>
</dbReference>
<dbReference type="SMART" id="SM00325">
    <property type="entry name" value="RhoGEF"/>
    <property type="match status" value="1"/>
</dbReference>
<dbReference type="SUPFAM" id="SSF48065">
    <property type="entry name" value="DBL homology domain (DH-domain)"/>
    <property type="match status" value="1"/>
</dbReference>
<dbReference type="PROSITE" id="PS50010">
    <property type="entry name" value="DH_2"/>
    <property type="match status" value="1"/>
</dbReference>
<dbReference type="Pfam" id="PF00621">
    <property type="entry name" value="RhoGEF"/>
    <property type="match status" value="1"/>
</dbReference>
<feature type="non-terminal residue" evidence="3">
    <location>
        <position position="1"/>
    </location>
</feature>
<evidence type="ECO:0000256" key="1">
    <source>
        <dbReference type="ARBA" id="ARBA00022658"/>
    </source>
</evidence>
<proteinExistence type="predicted"/>
<evidence type="ECO:0000259" key="2">
    <source>
        <dbReference type="PROSITE" id="PS50010"/>
    </source>
</evidence>
<protein>
    <recommendedName>
        <fullName evidence="2">DH domain-containing protein</fullName>
    </recommendedName>
</protein>
<sequence length="114" mass="13132">IFLQELEKYESLPEDVGHCFVTWAEKFQMYVSYCRLKPNSNNLEVQKLRGLSLPLAAYLIKPVQRITKYQLLLKDLLGCCEEEKGEIRDGLEVMLNVPKKANDILHLSMLEGCS</sequence>
<evidence type="ECO:0000313" key="4">
    <source>
        <dbReference type="Proteomes" id="UP000243006"/>
    </source>
</evidence>
<keyword evidence="1" id="KW-0344">Guanine-nucleotide releasing factor</keyword>
<dbReference type="PANTHER" id="PTHR22826">
    <property type="entry name" value="RHO GUANINE EXCHANGE FACTOR-RELATED"/>
    <property type="match status" value="1"/>
</dbReference>
<dbReference type="GO" id="GO:0007411">
    <property type="term" value="P:axon guidance"/>
    <property type="evidence" value="ECO:0007669"/>
    <property type="project" value="TreeGrafter"/>
</dbReference>
<dbReference type="InterPro" id="IPR051336">
    <property type="entry name" value="RhoGEF_Guanine_NuclExch_SF"/>
</dbReference>
<evidence type="ECO:0000313" key="3">
    <source>
        <dbReference type="EMBL" id="OUC47373.1"/>
    </source>
</evidence>
<reference evidence="3 4" key="1">
    <citation type="submission" date="2015-04" db="EMBL/GenBank/DDBJ databases">
        <title>Draft genome of the roundworm Trichinella nativa.</title>
        <authorList>
            <person name="Mitreva M."/>
        </authorList>
    </citation>
    <scope>NUCLEOTIDE SEQUENCE [LARGE SCALE GENOMIC DNA]</scope>
    <source>
        <strain evidence="3 4">ISS45</strain>
    </source>
</reference>
<dbReference type="InterPro" id="IPR000219">
    <property type="entry name" value="DH_dom"/>
</dbReference>
<name>A0A1Y3EQG0_9BILA</name>
<dbReference type="AlphaFoldDB" id="A0A1Y3EQG0"/>
<dbReference type="EMBL" id="LVZM01004657">
    <property type="protein sequence ID" value="OUC47373.1"/>
    <property type="molecule type" value="Genomic_DNA"/>
</dbReference>
<comment type="caution">
    <text evidence="3">The sequence shown here is derived from an EMBL/GenBank/DDBJ whole genome shotgun (WGS) entry which is preliminary data.</text>
</comment>
<dbReference type="Proteomes" id="UP000243006">
    <property type="component" value="Unassembled WGS sequence"/>
</dbReference>
<dbReference type="PANTHER" id="PTHR22826:SF106">
    <property type="entry name" value="TRIO, ISOFORM A"/>
    <property type="match status" value="1"/>
</dbReference>
<feature type="domain" description="DH" evidence="2">
    <location>
        <begin position="1"/>
        <end position="104"/>
    </location>
</feature>
<dbReference type="Gene3D" id="1.20.900.10">
    <property type="entry name" value="Dbl homology (DH) domain"/>
    <property type="match status" value="1"/>
</dbReference>
<organism evidence="3 4">
    <name type="scientific">Trichinella nativa</name>
    <dbReference type="NCBI Taxonomy" id="6335"/>
    <lineage>
        <taxon>Eukaryota</taxon>
        <taxon>Metazoa</taxon>
        <taxon>Ecdysozoa</taxon>
        <taxon>Nematoda</taxon>
        <taxon>Enoplea</taxon>
        <taxon>Dorylaimia</taxon>
        <taxon>Trichinellida</taxon>
        <taxon>Trichinellidae</taxon>
        <taxon>Trichinella</taxon>
    </lineage>
</organism>
<accession>A0A1Y3EQG0</accession>